<dbReference type="AlphaFoldDB" id="A0A1X7BRD0"/>
<dbReference type="Proteomes" id="UP000193224">
    <property type="component" value="Unassembled WGS sequence"/>
</dbReference>
<accession>A0A1X7BRD0</accession>
<gene>
    <name evidence="1" type="ORF">ROA7745_01994</name>
</gene>
<dbReference type="PROSITE" id="PS51257">
    <property type="entry name" value="PROKAR_LIPOPROTEIN"/>
    <property type="match status" value="1"/>
</dbReference>
<evidence type="ECO:0008006" key="3">
    <source>
        <dbReference type="Google" id="ProtNLM"/>
    </source>
</evidence>
<dbReference type="EMBL" id="FWXB01000006">
    <property type="protein sequence ID" value="SMC12171.1"/>
    <property type="molecule type" value="Genomic_DNA"/>
</dbReference>
<name>A0A1X7BRD0_9RHOB</name>
<keyword evidence="2" id="KW-1185">Reference proteome</keyword>
<evidence type="ECO:0000313" key="1">
    <source>
        <dbReference type="EMBL" id="SMC12171.1"/>
    </source>
</evidence>
<dbReference type="InterPro" id="IPR046705">
    <property type="entry name" value="DUF6778"/>
</dbReference>
<sequence length="211" mass="22572">MSSIRNLMIIMLGLSLSACGGLGIATRNAPFETIPESVQITAPDILAVRVVVPETLRVSKANAYYPGGDIVWRGDPAGDRHAQVKAIFETAAQQSVQKITKGGQPAIMDIQVTRFHALTEKARNTVGGVHALQFAIILRDPETLGMLGEPKHVQADFRALGGAGAAVAERHGITQKKRIIEHLAEVIEVELTDPRGHEPAKLGLLGALNQL</sequence>
<dbReference type="OrthoDB" id="7836640at2"/>
<protein>
    <recommendedName>
        <fullName evidence="3">Lipoprotein</fullName>
    </recommendedName>
</protein>
<organism evidence="1 2">
    <name type="scientific">Roseovarius aestuarii</name>
    <dbReference type="NCBI Taxonomy" id="475083"/>
    <lineage>
        <taxon>Bacteria</taxon>
        <taxon>Pseudomonadati</taxon>
        <taxon>Pseudomonadota</taxon>
        <taxon>Alphaproteobacteria</taxon>
        <taxon>Rhodobacterales</taxon>
        <taxon>Roseobacteraceae</taxon>
        <taxon>Roseovarius</taxon>
    </lineage>
</organism>
<dbReference type="RefSeq" id="WP_085800131.1">
    <property type="nucleotide sequence ID" value="NZ_FWXB01000006.1"/>
</dbReference>
<dbReference type="Pfam" id="PF20569">
    <property type="entry name" value="DUF6778"/>
    <property type="match status" value="1"/>
</dbReference>
<reference evidence="1 2" key="1">
    <citation type="submission" date="2017-03" db="EMBL/GenBank/DDBJ databases">
        <authorList>
            <person name="Afonso C.L."/>
            <person name="Miller P.J."/>
            <person name="Scott M.A."/>
            <person name="Spackman E."/>
            <person name="Goraichik I."/>
            <person name="Dimitrov K.M."/>
            <person name="Suarez D.L."/>
            <person name="Swayne D.E."/>
        </authorList>
    </citation>
    <scope>NUCLEOTIDE SEQUENCE [LARGE SCALE GENOMIC DNA]</scope>
    <source>
        <strain evidence="1 2">CECT 7745</strain>
    </source>
</reference>
<proteinExistence type="predicted"/>
<evidence type="ECO:0000313" key="2">
    <source>
        <dbReference type="Proteomes" id="UP000193224"/>
    </source>
</evidence>